<dbReference type="InParanoid" id="E2B6K8"/>
<name>E2B6K8_HARSA</name>
<dbReference type="EMBL" id="GL445991">
    <property type="protein sequence ID" value="EFN88671.1"/>
    <property type="molecule type" value="Genomic_DNA"/>
</dbReference>
<evidence type="ECO:0000313" key="2">
    <source>
        <dbReference type="Proteomes" id="UP000008237"/>
    </source>
</evidence>
<organism evidence="2">
    <name type="scientific">Harpegnathos saltator</name>
    <name type="common">Jerdon's jumping ant</name>
    <dbReference type="NCBI Taxonomy" id="610380"/>
    <lineage>
        <taxon>Eukaryota</taxon>
        <taxon>Metazoa</taxon>
        <taxon>Ecdysozoa</taxon>
        <taxon>Arthropoda</taxon>
        <taxon>Hexapoda</taxon>
        <taxon>Insecta</taxon>
        <taxon>Pterygota</taxon>
        <taxon>Neoptera</taxon>
        <taxon>Endopterygota</taxon>
        <taxon>Hymenoptera</taxon>
        <taxon>Apocrita</taxon>
        <taxon>Aculeata</taxon>
        <taxon>Formicoidea</taxon>
        <taxon>Formicidae</taxon>
        <taxon>Ponerinae</taxon>
        <taxon>Ponerini</taxon>
        <taxon>Harpegnathos</taxon>
    </lineage>
</organism>
<dbReference type="InterPro" id="IPR036397">
    <property type="entry name" value="RNaseH_sf"/>
</dbReference>
<protein>
    <submittedName>
        <fullName evidence="1">Uncharacterized protein</fullName>
    </submittedName>
</protein>
<dbReference type="PANTHER" id="PTHR47326:SF1">
    <property type="entry name" value="HTH PSQ-TYPE DOMAIN-CONTAINING PROTEIN"/>
    <property type="match status" value="1"/>
</dbReference>
<accession>E2B6K8</accession>
<gene>
    <name evidence="1" type="ORF">EAI_04719</name>
</gene>
<feature type="non-terminal residue" evidence="1">
    <location>
        <position position="73"/>
    </location>
</feature>
<dbReference type="Proteomes" id="UP000008237">
    <property type="component" value="Unassembled WGS sequence"/>
</dbReference>
<keyword evidence="2" id="KW-1185">Reference proteome</keyword>
<feature type="non-terminal residue" evidence="1">
    <location>
        <position position="1"/>
    </location>
</feature>
<dbReference type="GO" id="GO:0003676">
    <property type="term" value="F:nucleic acid binding"/>
    <property type="evidence" value="ECO:0007669"/>
    <property type="project" value="InterPro"/>
</dbReference>
<dbReference type="AlphaFoldDB" id="E2B6K8"/>
<reference evidence="1 2" key="1">
    <citation type="journal article" date="2010" name="Science">
        <title>Genomic comparison of the ants Camponotus floridanus and Harpegnathos saltator.</title>
        <authorList>
            <person name="Bonasio R."/>
            <person name="Zhang G."/>
            <person name="Ye C."/>
            <person name="Mutti N.S."/>
            <person name="Fang X."/>
            <person name="Qin N."/>
            <person name="Donahue G."/>
            <person name="Yang P."/>
            <person name="Li Q."/>
            <person name="Li C."/>
            <person name="Zhang P."/>
            <person name="Huang Z."/>
            <person name="Berger S.L."/>
            <person name="Reinberg D."/>
            <person name="Wang J."/>
            <person name="Liebig J."/>
        </authorList>
    </citation>
    <scope>NUCLEOTIDE SEQUENCE [LARGE SCALE GENOMIC DNA]</scope>
    <source>
        <strain evidence="1 2">R22 G/1</strain>
    </source>
</reference>
<dbReference type="PANTHER" id="PTHR47326">
    <property type="entry name" value="TRANSPOSABLE ELEMENT TC3 TRANSPOSASE-LIKE PROTEIN"/>
    <property type="match status" value="1"/>
</dbReference>
<proteinExistence type="predicted"/>
<dbReference type="Gene3D" id="3.30.420.10">
    <property type="entry name" value="Ribonuclease H-like superfamily/Ribonuclease H"/>
    <property type="match status" value="1"/>
</dbReference>
<sequence length="73" mass="8282">SYDLTPLGFFCWGFLKSQIYANKPQSTDALKVNITQAIAQIQPDLCGRIIENCPTRIRATVRSRGRHLNDVIF</sequence>
<evidence type="ECO:0000313" key="1">
    <source>
        <dbReference type="EMBL" id="EFN88671.1"/>
    </source>
</evidence>